<name>A0A7Z1AYF8_9PSEU</name>
<sequence length="785" mass="84068">MLHSRADALTEFDWLLRGDVGRVPVVEVRGDRWSGKTALLADMARTAGAIGWRVAVGSATSPPPGVPFGAFVDALNTLVGRHRDDLVAGCPTEHARWLGGVFPALATALPSTRPTDPAELYHVFHAIRGLVGALAAFGDLLLVLDDVHWADEASVQLISHLLRHPPDGQVVLVLAHRARQTDQALRGLLDAAVTTGMARRVELAPLAEQEASALLPSDLSRARCTDLLRKFGGNPGLLRVFTSLGIDGQSAGEPAVLPADVLAECLRDFHALSEPVWLVARSAAVLDDPFDPELLARVAELDATRVLTAIDELIAEDLISTRGSSRRLSFANPLLRAAAYQSAGPGWLLGAHARAAQALLDRGDRAGQVARHVVRTATIGDNHSVRLLLDGAEQCLWDHPAQSASWLRTVIELETDGPGTTPERKLMLGKALALAGRLPEAGYLLGELVPTEQQDPTVWIEALCWRAWVWRLTGRIEDAARDLAAALRLLSPGEVPDVVQVHRARLALALDTGTRPDEADESVLRRHVAAMPAATAAGVFAVLSVATFRFGDREQTRRHAEAAAELYEELADDEVAQQLDGLYWLAGAETGLGWPGPAAAHYEHGLRTAERRRLGGLVPQFATALAVTQVRLGDPDGAIRHAACGRTAAAATGSAALLARAVALEAAIAGADGGRDVEVFDHLDNLDILEAEPEPTRLAREPESQRDEASIRLDGLSERELEVAVLVSDGRTNQQIARRLELSHKTVETYLGRIFKKLFVSSRAEVAALVGLAGQVARRSRGVAG</sequence>
<evidence type="ECO:0000256" key="2">
    <source>
        <dbReference type="ARBA" id="ARBA00022840"/>
    </source>
</evidence>
<dbReference type="GO" id="GO:0006355">
    <property type="term" value="P:regulation of DNA-templated transcription"/>
    <property type="evidence" value="ECO:0007669"/>
    <property type="project" value="InterPro"/>
</dbReference>
<keyword evidence="1" id="KW-0547">Nucleotide-binding</keyword>
<dbReference type="InterPro" id="IPR036388">
    <property type="entry name" value="WH-like_DNA-bd_sf"/>
</dbReference>
<dbReference type="GO" id="GO:0005524">
    <property type="term" value="F:ATP binding"/>
    <property type="evidence" value="ECO:0007669"/>
    <property type="project" value="UniProtKB-KW"/>
</dbReference>
<dbReference type="PANTHER" id="PTHR16305">
    <property type="entry name" value="TESTICULAR SOLUBLE ADENYLYL CYCLASE"/>
    <property type="match status" value="1"/>
</dbReference>
<comment type="caution">
    <text evidence="4">The sequence shown here is derived from an EMBL/GenBank/DDBJ whole genome shotgun (WGS) entry which is preliminary data.</text>
</comment>
<dbReference type="PRINTS" id="PR00038">
    <property type="entry name" value="HTHLUXR"/>
</dbReference>
<dbReference type="Pfam" id="PF00196">
    <property type="entry name" value="GerE"/>
    <property type="match status" value="1"/>
</dbReference>
<dbReference type="Gene3D" id="1.25.40.10">
    <property type="entry name" value="Tetratricopeptide repeat domain"/>
    <property type="match status" value="1"/>
</dbReference>
<dbReference type="SUPFAM" id="SSF46894">
    <property type="entry name" value="C-terminal effector domain of the bipartite response regulators"/>
    <property type="match status" value="1"/>
</dbReference>
<dbReference type="GO" id="GO:0003677">
    <property type="term" value="F:DNA binding"/>
    <property type="evidence" value="ECO:0007669"/>
    <property type="project" value="InterPro"/>
</dbReference>
<evidence type="ECO:0000313" key="4">
    <source>
        <dbReference type="EMBL" id="OLF10548.1"/>
    </source>
</evidence>
<dbReference type="PROSITE" id="PS00622">
    <property type="entry name" value="HTH_LUXR_1"/>
    <property type="match status" value="1"/>
</dbReference>
<gene>
    <name evidence="4" type="ORF">BLA60_15310</name>
</gene>
<dbReference type="Gene3D" id="1.10.10.10">
    <property type="entry name" value="Winged helix-like DNA-binding domain superfamily/Winged helix DNA-binding domain"/>
    <property type="match status" value="1"/>
</dbReference>
<dbReference type="PROSITE" id="PS50043">
    <property type="entry name" value="HTH_LUXR_2"/>
    <property type="match status" value="1"/>
</dbReference>
<evidence type="ECO:0000313" key="5">
    <source>
        <dbReference type="Proteomes" id="UP000185696"/>
    </source>
</evidence>
<organism evidence="4 5">
    <name type="scientific">Actinophytocola xinjiangensis</name>
    <dbReference type="NCBI Taxonomy" id="485602"/>
    <lineage>
        <taxon>Bacteria</taxon>
        <taxon>Bacillati</taxon>
        <taxon>Actinomycetota</taxon>
        <taxon>Actinomycetes</taxon>
        <taxon>Pseudonocardiales</taxon>
        <taxon>Pseudonocardiaceae</taxon>
    </lineage>
</organism>
<keyword evidence="5" id="KW-1185">Reference proteome</keyword>
<reference evidence="4 5" key="1">
    <citation type="submission" date="2016-12" db="EMBL/GenBank/DDBJ databases">
        <title>The draft genome sequence of Actinophytocola xinjiangensis.</title>
        <authorList>
            <person name="Wang W."/>
            <person name="Yuan L."/>
        </authorList>
    </citation>
    <scope>NUCLEOTIDE SEQUENCE [LARGE SCALE GENOMIC DNA]</scope>
    <source>
        <strain evidence="4 5">CGMCC 4.4663</strain>
    </source>
</reference>
<dbReference type="GO" id="GO:0004016">
    <property type="term" value="F:adenylate cyclase activity"/>
    <property type="evidence" value="ECO:0007669"/>
    <property type="project" value="TreeGrafter"/>
</dbReference>
<dbReference type="Pfam" id="PF13191">
    <property type="entry name" value="AAA_16"/>
    <property type="match status" value="1"/>
</dbReference>
<dbReference type="AlphaFoldDB" id="A0A7Z1AYF8"/>
<dbReference type="EMBL" id="MSIF01000006">
    <property type="protein sequence ID" value="OLF10548.1"/>
    <property type="molecule type" value="Genomic_DNA"/>
</dbReference>
<evidence type="ECO:0000256" key="1">
    <source>
        <dbReference type="ARBA" id="ARBA00022741"/>
    </source>
</evidence>
<protein>
    <recommendedName>
        <fullName evidence="3">HTH luxR-type domain-containing protein</fullName>
    </recommendedName>
</protein>
<evidence type="ECO:0000259" key="3">
    <source>
        <dbReference type="PROSITE" id="PS50043"/>
    </source>
</evidence>
<dbReference type="GO" id="GO:0005737">
    <property type="term" value="C:cytoplasm"/>
    <property type="evidence" value="ECO:0007669"/>
    <property type="project" value="TreeGrafter"/>
</dbReference>
<dbReference type="SUPFAM" id="SSF48452">
    <property type="entry name" value="TPR-like"/>
    <property type="match status" value="1"/>
</dbReference>
<dbReference type="InterPro" id="IPR041664">
    <property type="entry name" value="AAA_16"/>
</dbReference>
<dbReference type="SMART" id="SM00421">
    <property type="entry name" value="HTH_LUXR"/>
    <property type="match status" value="1"/>
</dbReference>
<proteinExistence type="predicted"/>
<dbReference type="InterPro" id="IPR016032">
    <property type="entry name" value="Sig_transdc_resp-reg_C-effctor"/>
</dbReference>
<dbReference type="InterPro" id="IPR000792">
    <property type="entry name" value="Tscrpt_reg_LuxR_C"/>
</dbReference>
<dbReference type="Proteomes" id="UP000185696">
    <property type="component" value="Unassembled WGS sequence"/>
</dbReference>
<accession>A0A7Z1AYF8</accession>
<dbReference type="InterPro" id="IPR027417">
    <property type="entry name" value="P-loop_NTPase"/>
</dbReference>
<dbReference type="PANTHER" id="PTHR16305:SF35">
    <property type="entry name" value="TRANSCRIPTIONAL ACTIVATOR DOMAIN"/>
    <property type="match status" value="1"/>
</dbReference>
<feature type="domain" description="HTH luxR-type" evidence="3">
    <location>
        <begin position="709"/>
        <end position="774"/>
    </location>
</feature>
<dbReference type="CDD" id="cd06170">
    <property type="entry name" value="LuxR_C_like"/>
    <property type="match status" value="1"/>
</dbReference>
<keyword evidence="2" id="KW-0067">ATP-binding</keyword>
<dbReference type="SUPFAM" id="SSF52540">
    <property type="entry name" value="P-loop containing nucleoside triphosphate hydrolases"/>
    <property type="match status" value="1"/>
</dbReference>
<dbReference type="InterPro" id="IPR011990">
    <property type="entry name" value="TPR-like_helical_dom_sf"/>
</dbReference>